<proteinExistence type="inferred from homology"/>
<evidence type="ECO:0000313" key="15">
    <source>
        <dbReference type="Proteomes" id="UP000257200"/>
    </source>
</evidence>
<keyword evidence="9 11" id="KW-0137">Centromere</keyword>
<keyword evidence="11" id="KW-0539">Nucleus</keyword>
<dbReference type="PANTHER" id="PTHR14281:SF0">
    <property type="entry name" value="KINETOCHORE PROTEIN SPC25"/>
    <property type="match status" value="1"/>
</dbReference>
<keyword evidence="5 11" id="KW-0132">Cell division</keyword>
<dbReference type="AlphaFoldDB" id="A0A3Q1EJC3"/>
<evidence type="ECO:0000313" key="14">
    <source>
        <dbReference type="Ensembl" id="ENSAPOP00000003669.1"/>
    </source>
</evidence>
<keyword evidence="11" id="KW-0995">Kinetochore</keyword>
<evidence type="ECO:0000256" key="1">
    <source>
        <dbReference type="ARBA" id="ARBA00004584"/>
    </source>
</evidence>
<dbReference type="InterPro" id="IPR045143">
    <property type="entry name" value="Spc25"/>
</dbReference>
<feature type="domain" description="Chromosome segregation protein Spc25 C-terminal" evidence="13">
    <location>
        <begin position="163"/>
        <end position="231"/>
    </location>
</feature>
<evidence type="ECO:0000256" key="4">
    <source>
        <dbReference type="ARBA" id="ARBA00022454"/>
    </source>
</evidence>
<reference evidence="14" key="1">
    <citation type="submission" date="2025-08" db="UniProtKB">
        <authorList>
            <consortium name="Ensembl"/>
        </authorList>
    </citation>
    <scope>IDENTIFICATION</scope>
</reference>
<dbReference type="InParanoid" id="A0A3Q1EJC3"/>
<evidence type="ECO:0000259" key="13">
    <source>
        <dbReference type="Pfam" id="PF08234"/>
    </source>
</evidence>
<evidence type="ECO:0000256" key="10">
    <source>
        <dbReference type="ARBA" id="ARBA00045419"/>
    </source>
</evidence>
<dbReference type="GeneTree" id="ENSGT00390000002220"/>
<reference evidence="14" key="2">
    <citation type="submission" date="2025-09" db="UniProtKB">
        <authorList>
            <consortium name="Ensembl"/>
        </authorList>
    </citation>
    <scope>IDENTIFICATION</scope>
</reference>
<dbReference type="Proteomes" id="UP000257200">
    <property type="component" value="Unplaced"/>
</dbReference>
<feature type="coiled-coil region" evidence="12">
    <location>
        <begin position="81"/>
        <end position="132"/>
    </location>
</feature>
<dbReference type="GO" id="GO:0031262">
    <property type="term" value="C:Ndc80 complex"/>
    <property type="evidence" value="ECO:0007669"/>
    <property type="project" value="InterPro"/>
</dbReference>
<organism evidence="14 15">
    <name type="scientific">Acanthochromis polyacanthus</name>
    <name type="common">spiny chromis</name>
    <dbReference type="NCBI Taxonomy" id="80966"/>
    <lineage>
        <taxon>Eukaryota</taxon>
        <taxon>Metazoa</taxon>
        <taxon>Chordata</taxon>
        <taxon>Craniata</taxon>
        <taxon>Vertebrata</taxon>
        <taxon>Euteleostomi</taxon>
        <taxon>Actinopterygii</taxon>
        <taxon>Neopterygii</taxon>
        <taxon>Teleostei</taxon>
        <taxon>Neoteleostei</taxon>
        <taxon>Acanthomorphata</taxon>
        <taxon>Ovalentaria</taxon>
        <taxon>Pomacentridae</taxon>
        <taxon>Acanthochromis</taxon>
    </lineage>
</organism>
<dbReference type="Pfam" id="PF08234">
    <property type="entry name" value="Spindle_Spc25"/>
    <property type="match status" value="1"/>
</dbReference>
<evidence type="ECO:0000256" key="11">
    <source>
        <dbReference type="RuleBase" id="RU367150"/>
    </source>
</evidence>
<sequence>MMSITDPNMSVKFTSTLEETHKKHLETYAKVIDTTVELPESHSQFVSSAFDTCLKKFKDDEMLFDTIQTFRKDLEQKKVSLKGKRQAISEMISEIQEKEMQKEDIIQKIEKLKEEQAKRTELIESQNKANKDRLRNLQKARGVFHDHLGMEIRTILGKTEQDKGKKLQFVFRNINPSKQDSAYVITMGITENGSYQIVSSDPTLECLSVLENQLQQTNNLPAFLAKVRKEFISQARCSNTMP</sequence>
<protein>
    <recommendedName>
        <fullName evidence="3 11">Kinetochore protein SPC25</fullName>
    </recommendedName>
</protein>
<dbReference type="GO" id="GO:0005634">
    <property type="term" value="C:nucleus"/>
    <property type="evidence" value="ECO:0007669"/>
    <property type="project" value="UniProtKB-SubCell"/>
</dbReference>
<evidence type="ECO:0000256" key="2">
    <source>
        <dbReference type="ARBA" id="ARBA00006379"/>
    </source>
</evidence>
<dbReference type="InterPro" id="IPR013255">
    <property type="entry name" value="Spc25_C"/>
</dbReference>
<keyword evidence="4 11" id="KW-0158">Chromosome</keyword>
<comment type="function">
    <text evidence="10">Acts as a component of the essential kinetochore-associated NDC80 complex, which is required for chromosome segregation and spindle checkpoint activity. Required for kinetochore integrity and the organization of stable microtubule binding sites in the outer plate of the kinetochore. The NDC80 complex synergistically enhances the affinity of the SKA1 complex for microtubules and may allow the NDC80 complex to track depolymerizing microtubules.</text>
</comment>
<dbReference type="FunCoup" id="A0A3Q1EJC3">
    <property type="interactions" value="215"/>
</dbReference>
<keyword evidence="15" id="KW-1185">Reference proteome</keyword>
<evidence type="ECO:0000256" key="7">
    <source>
        <dbReference type="ARBA" id="ARBA00023054"/>
    </source>
</evidence>
<comment type="subunit">
    <text evidence="11">Component of the NDC80 complex.</text>
</comment>
<comment type="subcellular location">
    <subcellularLocation>
        <location evidence="1">Chromosome</location>
        <location evidence="1">Centromere</location>
    </subcellularLocation>
    <subcellularLocation>
        <location evidence="11">Nucleus</location>
    </subcellularLocation>
    <subcellularLocation>
        <location evidence="11">Chromosome</location>
        <location evidence="11">Centromere</location>
        <location evidence="11">Kinetochore</location>
    </subcellularLocation>
</comment>
<evidence type="ECO:0000256" key="5">
    <source>
        <dbReference type="ARBA" id="ARBA00022618"/>
    </source>
</evidence>
<dbReference type="GO" id="GO:0051301">
    <property type="term" value="P:cell division"/>
    <property type="evidence" value="ECO:0007669"/>
    <property type="project" value="UniProtKB-UniRule"/>
</dbReference>
<accession>A0A3Q1EJC3</accession>
<dbReference type="Gene3D" id="6.10.250.1950">
    <property type="match status" value="1"/>
</dbReference>
<keyword evidence="7 12" id="KW-0175">Coiled coil</keyword>
<evidence type="ECO:0000256" key="9">
    <source>
        <dbReference type="ARBA" id="ARBA00023328"/>
    </source>
</evidence>
<dbReference type="Ensembl" id="ENSAPOT00000011351.1">
    <property type="protein sequence ID" value="ENSAPOP00000003669.1"/>
    <property type="gene ID" value="ENSAPOG00000005196.1"/>
</dbReference>
<dbReference type="PANTHER" id="PTHR14281">
    <property type="entry name" value="KINETOCHORE PROTEIN SPC25-RELATED"/>
    <property type="match status" value="1"/>
</dbReference>
<name>A0A3Q1EJC3_9TELE</name>
<dbReference type="CDD" id="cd23784">
    <property type="entry name" value="RWD_Spc25"/>
    <property type="match status" value="1"/>
</dbReference>
<dbReference type="GO" id="GO:0007059">
    <property type="term" value="P:chromosome segregation"/>
    <property type="evidence" value="ECO:0007669"/>
    <property type="project" value="InterPro"/>
</dbReference>
<evidence type="ECO:0000256" key="12">
    <source>
        <dbReference type="SAM" id="Coils"/>
    </source>
</evidence>
<keyword evidence="8 11" id="KW-0131">Cell cycle</keyword>
<keyword evidence="6 11" id="KW-0498">Mitosis</keyword>
<evidence type="ECO:0000256" key="6">
    <source>
        <dbReference type="ARBA" id="ARBA00022776"/>
    </source>
</evidence>
<dbReference type="GeneID" id="110964742"/>
<dbReference type="RefSeq" id="XP_022069239.1">
    <property type="nucleotide sequence ID" value="XM_022213547.2"/>
</dbReference>
<evidence type="ECO:0000256" key="3">
    <source>
        <dbReference type="ARBA" id="ARBA00013692"/>
    </source>
</evidence>
<comment type="similarity">
    <text evidence="2 11">Belongs to the SPC25 family.</text>
</comment>
<dbReference type="STRING" id="80966.ENSAPOP00000003669"/>
<evidence type="ECO:0000256" key="8">
    <source>
        <dbReference type="ARBA" id="ARBA00023306"/>
    </source>
</evidence>
<dbReference type="CTD" id="57405"/>